<dbReference type="GO" id="GO:0005524">
    <property type="term" value="F:ATP binding"/>
    <property type="evidence" value="ECO:0007669"/>
    <property type="project" value="UniProtKB-UniRule"/>
</dbReference>
<evidence type="ECO:0000256" key="9">
    <source>
        <dbReference type="ARBA" id="ARBA00022992"/>
    </source>
</evidence>
<feature type="binding site" evidence="14">
    <location>
        <begin position="448"/>
        <end position="456"/>
    </location>
    <ligand>
        <name>ATP</name>
        <dbReference type="ChEBI" id="CHEBI:30616"/>
    </ligand>
</feature>
<evidence type="ECO:0000256" key="2">
    <source>
        <dbReference type="ARBA" id="ARBA00012428"/>
    </source>
</evidence>
<feature type="domain" description="Protein kinase" evidence="17">
    <location>
        <begin position="442"/>
        <end position="705"/>
    </location>
</feature>
<dbReference type="PROSITE" id="PS50011">
    <property type="entry name" value="PROTEIN_KINASE_DOM"/>
    <property type="match status" value="1"/>
</dbReference>
<evidence type="ECO:0000256" key="7">
    <source>
        <dbReference type="ARBA" id="ARBA00022777"/>
    </source>
</evidence>
<feature type="compositionally biased region" description="Acidic residues" evidence="16">
    <location>
        <begin position="129"/>
        <end position="143"/>
    </location>
</feature>
<dbReference type="GO" id="GO:0004692">
    <property type="term" value="F:cGMP-dependent protein kinase activity"/>
    <property type="evidence" value="ECO:0007669"/>
    <property type="project" value="UniProtKB-EC"/>
</dbReference>
<keyword evidence="5 12" id="KW-0808">Transferase</keyword>
<keyword evidence="8 12" id="KW-0067">ATP-binding</keyword>
<organism evidence="20 21">
    <name type="scientific">Ignelater luminosus</name>
    <name type="common">Cucubano</name>
    <name type="synonym">Pyrophorus luminosus</name>
    <dbReference type="NCBI Taxonomy" id="2038154"/>
    <lineage>
        <taxon>Eukaryota</taxon>
        <taxon>Metazoa</taxon>
        <taxon>Ecdysozoa</taxon>
        <taxon>Arthropoda</taxon>
        <taxon>Hexapoda</taxon>
        <taxon>Insecta</taxon>
        <taxon>Pterygota</taxon>
        <taxon>Neoptera</taxon>
        <taxon>Endopterygota</taxon>
        <taxon>Coleoptera</taxon>
        <taxon>Polyphaga</taxon>
        <taxon>Elateriformia</taxon>
        <taxon>Elateroidea</taxon>
        <taxon>Elateridae</taxon>
        <taxon>Agrypninae</taxon>
        <taxon>Pyrophorini</taxon>
        <taxon>Ignelater</taxon>
    </lineage>
</organism>
<feature type="compositionally biased region" description="Basic and acidic residues" evidence="16">
    <location>
        <begin position="102"/>
        <end position="112"/>
    </location>
</feature>
<dbReference type="InterPro" id="IPR000961">
    <property type="entry name" value="AGC-kinase_C"/>
</dbReference>
<dbReference type="CDD" id="cd05572">
    <property type="entry name" value="STKc_cGK"/>
    <property type="match status" value="1"/>
</dbReference>
<evidence type="ECO:0000256" key="5">
    <source>
        <dbReference type="ARBA" id="ARBA00022679"/>
    </source>
</evidence>
<dbReference type="InterPro" id="IPR018490">
    <property type="entry name" value="cNMP-bd_dom_sf"/>
</dbReference>
<dbReference type="PANTHER" id="PTHR24353:SF144">
    <property type="match status" value="1"/>
</dbReference>
<name>A0A8K0DKA8_IGNLU</name>
<feature type="domain" description="Cyclic nucleotide-binding" evidence="18">
    <location>
        <begin position="192"/>
        <end position="307"/>
    </location>
</feature>
<dbReference type="InterPro" id="IPR018488">
    <property type="entry name" value="cNMP-bd_CS"/>
</dbReference>
<keyword evidence="21" id="KW-1185">Reference proteome</keyword>
<proteinExistence type="inferred from homology"/>
<comment type="similarity">
    <text evidence="1 12">Belongs to the protein kinase superfamily. AGC Ser/Thr protein kinase family. cGMP subfamily.</text>
</comment>
<dbReference type="InterPro" id="IPR000719">
    <property type="entry name" value="Prot_kinase_dom"/>
</dbReference>
<dbReference type="Gene3D" id="1.10.510.10">
    <property type="entry name" value="Transferase(Phosphotransferase) domain 1"/>
    <property type="match status" value="1"/>
</dbReference>
<gene>
    <name evidence="20" type="ORF">ILUMI_01278</name>
</gene>
<dbReference type="Gene3D" id="2.60.120.10">
    <property type="entry name" value="Jelly Rolls"/>
    <property type="match status" value="2"/>
</dbReference>
<keyword evidence="7 12" id="KW-0418">Kinase</keyword>
<dbReference type="InterPro" id="IPR000595">
    <property type="entry name" value="cNMP-bd_dom"/>
</dbReference>
<dbReference type="EMBL" id="VTPC01000654">
    <property type="protein sequence ID" value="KAF2904896.1"/>
    <property type="molecule type" value="Genomic_DNA"/>
</dbReference>
<dbReference type="Pfam" id="PF00069">
    <property type="entry name" value="Pkinase"/>
    <property type="match status" value="1"/>
</dbReference>
<dbReference type="AlphaFoldDB" id="A0A8K0DKA8"/>
<evidence type="ECO:0000259" key="17">
    <source>
        <dbReference type="PROSITE" id="PS50011"/>
    </source>
</evidence>
<dbReference type="PROSITE" id="PS00108">
    <property type="entry name" value="PROTEIN_KINASE_ST"/>
    <property type="match status" value="1"/>
</dbReference>
<dbReference type="FunFam" id="1.10.510.10:FF:000210">
    <property type="entry name" value="Non-specific serine/threonine protein kinase"/>
    <property type="match status" value="1"/>
</dbReference>
<evidence type="ECO:0000256" key="4">
    <source>
        <dbReference type="ARBA" id="ARBA00022535"/>
    </source>
</evidence>
<protein>
    <recommendedName>
        <fullName evidence="2 12">cGMP-dependent protein kinase</fullName>
        <ecNumber evidence="2 12">2.7.11.12</ecNumber>
    </recommendedName>
</protein>
<feature type="compositionally biased region" description="Basic and acidic residues" evidence="16">
    <location>
        <begin position="157"/>
        <end position="167"/>
    </location>
</feature>
<feature type="domain" description="AGC-kinase C-terminal" evidence="19">
    <location>
        <begin position="706"/>
        <end position="756"/>
    </location>
</feature>
<feature type="region of interest" description="Disordered" evidence="16">
    <location>
        <begin position="69"/>
        <end position="167"/>
    </location>
</feature>
<dbReference type="SMART" id="SM00133">
    <property type="entry name" value="S_TK_X"/>
    <property type="match status" value="1"/>
</dbReference>
<dbReference type="CDD" id="cd00038">
    <property type="entry name" value="CAP_ED"/>
    <property type="match status" value="2"/>
</dbReference>
<evidence type="ECO:0000256" key="6">
    <source>
        <dbReference type="ARBA" id="ARBA00022741"/>
    </source>
</evidence>
<comment type="catalytic activity">
    <reaction evidence="10 12">
        <text>L-threonyl-[protein] + ATP = O-phospho-L-threonyl-[protein] + ADP + H(+)</text>
        <dbReference type="Rhea" id="RHEA:46608"/>
        <dbReference type="Rhea" id="RHEA-COMP:11060"/>
        <dbReference type="Rhea" id="RHEA-COMP:11605"/>
        <dbReference type="ChEBI" id="CHEBI:15378"/>
        <dbReference type="ChEBI" id="CHEBI:30013"/>
        <dbReference type="ChEBI" id="CHEBI:30616"/>
        <dbReference type="ChEBI" id="CHEBI:61977"/>
        <dbReference type="ChEBI" id="CHEBI:456216"/>
        <dbReference type="EC" id="2.7.11.12"/>
    </reaction>
</comment>
<keyword evidence="9 12" id="KW-0142">cGMP-binding</keyword>
<evidence type="ECO:0000256" key="11">
    <source>
        <dbReference type="ARBA" id="ARBA00047462"/>
    </source>
</evidence>
<dbReference type="SUPFAM" id="SSF51206">
    <property type="entry name" value="cAMP-binding domain-like"/>
    <property type="match status" value="2"/>
</dbReference>
<dbReference type="InterPro" id="IPR017441">
    <property type="entry name" value="Protein_kinase_ATP_BS"/>
</dbReference>
<evidence type="ECO:0000313" key="21">
    <source>
        <dbReference type="Proteomes" id="UP000801492"/>
    </source>
</evidence>
<evidence type="ECO:0000256" key="12">
    <source>
        <dbReference type="PIRNR" id="PIRNR000559"/>
    </source>
</evidence>
<dbReference type="SUPFAM" id="SSF56112">
    <property type="entry name" value="Protein kinase-like (PK-like)"/>
    <property type="match status" value="1"/>
</dbReference>
<feature type="domain" description="Cyclic nucleotide-binding" evidence="18">
    <location>
        <begin position="310"/>
        <end position="406"/>
    </location>
</feature>
<dbReference type="OrthoDB" id="6723712at2759"/>
<dbReference type="Pfam" id="PF00027">
    <property type="entry name" value="cNMP_binding"/>
    <property type="match status" value="2"/>
</dbReference>
<comment type="caution">
    <text evidence="20">The sequence shown here is derived from an EMBL/GenBank/DDBJ whole genome shotgun (WGS) entry which is preliminary data.</text>
</comment>
<evidence type="ECO:0000256" key="14">
    <source>
        <dbReference type="PIRSR" id="PIRSR000559-2"/>
    </source>
</evidence>
<dbReference type="PROSITE" id="PS00107">
    <property type="entry name" value="PROTEIN_KINASE_ATP"/>
    <property type="match status" value="1"/>
</dbReference>
<dbReference type="PANTHER" id="PTHR24353">
    <property type="entry name" value="CYCLIC NUCLEOTIDE-DEPENDENT PROTEIN KINASE"/>
    <property type="match status" value="1"/>
</dbReference>
<dbReference type="InterPro" id="IPR008271">
    <property type="entry name" value="Ser/Thr_kinase_AS"/>
</dbReference>
<feature type="binding site" evidence="14 15">
    <location>
        <position position="472"/>
    </location>
    <ligand>
        <name>ATP</name>
        <dbReference type="ChEBI" id="CHEBI:30616"/>
    </ligand>
</feature>
<evidence type="ECO:0000256" key="16">
    <source>
        <dbReference type="SAM" id="MobiDB-lite"/>
    </source>
</evidence>
<dbReference type="InterPro" id="IPR014710">
    <property type="entry name" value="RmlC-like_jellyroll"/>
</dbReference>
<dbReference type="SMART" id="SM00220">
    <property type="entry name" value="S_TKc"/>
    <property type="match status" value="1"/>
</dbReference>
<dbReference type="EC" id="2.7.11.12" evidence="2 12"/>
<keyword evidence="3 12" id="KW-0723">Serine/threonine-protein kinase</keyword>
<evidence type="ECO:0000256" key="3">
    <source>
        <dbReference type="ARBA" id="ARBA00022527"/>
    </source>
</evidence>
<keyword evidence="4 12" id="KW-0140">cGMP</keyword>
<dbReference type="PIRSF" id="PIRSF000559">
    <property type="entry name" value="cGMP-dep_kinase"/>
    <property type="match status" value="1"/>
</dbReference>
<evidence type="ECO:0000256" key="8">
    <source>
        <dbReference type="ARBA" id="ARBA00022840"/>
    </source>
</evidence>
<dbReference type="InterPro" id="IPR011009">
    <property type="entry name" value="Kinase-like_dom_sf"/>
</dbReference>
<evidence type="ECO:0000313" key="20">
    <source>
        <dbReference type="EMBL" id="KAF2904896.1"/>
    </source>
</evidence>
<evidence type="ECO:0000259" key="19">
    <source>
        <dbReference type="PROSITE" id="PS51285"/>
    </source>
</evidence>
<keyword evidence="6 12" id="KW-0547">Nucleotide-binding</keyword>
<dbReference type="SMART" id="SM00100">
    <property type="entry name" value="cNMP"/>
    <property type="match status" value="2"/>
</dbReference>
<dbReference type="PROSITE" id="PS00888">
    <property type="entry name" value="CNMP_BINDING_1"/>
    <property type="match status" value="1"/>
</dbReference>
<dbReference type="PROSITE" id="PS51285">
    <property type="entry name" value="AGC_KINASE_CTER"/>
    <property type="match status" value="1"/>
</dbReference>
<dbReference type="InterPro" id="IPR002374">
    <property type="entry name" value="cGMP_dep_kinase"/>
</dbReference>
<comment type="catalytic activity">
    <reaction evidence="11">
        <text>L-seryl-[protein] + ATP = O-phospho-L-seryl-[protein] + ADP + H(+)</text>
        <dbReference type="Rhea" id="RHEA:17989"/>
        <dbReference type="Rhea" id="RHEA-COMP:9863"/>
        <dbReference type="Rhea" id="RHEA-COMP:11604"/>
        <dbReference type="ChEBI" id="CHEBI:15378"/>
        <dbReference type="ChEBI" id="CHEBI:29999"/>
        <dbReference type="ChEBI" id="CHEBI:30616"/>
        <dbReference type="ChEBI" id="CHEBI:83421"/>
        <dbReference type="ChEBI" id="CHEBI:456216"/>
        <dbReference type="EC" id="2.7.11.12"/>
    </reaction>
</comment>
<dbReference type="Proteomes" id="UP000801492">
    <property type="component" value="Unassembled WGS sequence"/>
</dbReference>
<sequence length="756" mass="85868">MFSCLCRKSGSFNLTQSNKSIKTEPPAVRKNRESVPIVKTTNGDAISEIAQTKVQNTAIVTHHVESKLPSPMEVDNEEKQEKVESTTVVTQHEPKPSSSVEVDNKEKQEKENAAIATQHEPIPPSSMEVDNEEKQEEDEEEEIANVKRRSGLAGHTRNAETRDVNSLEIVKHPKGQSDEALIKEALNKNDFLRNLLEGQRLKAVIDAMYSRDIRVGEVIIREGTVGTEMYISASGTYDITIKDTFINKFNDNRVFGELAILYDAKRQATIKALSSGKVWVLEQNVYQQLMLRSELEHHDQLLNFLRNVPKLNTVSDQALGRVTDLLKKEFFETGSIIVHQGDKGDKFYIISAGSVTITKDGEGEVGKMVRGEFFGQLALLKDDVRQATVTADAPGVECFSLSRPEFIEHFGNLEDIGYITTATPKSTSPIINPYEDIELLDLKIVDTLGVGGFGRVELVQHKKQKELTFALKYLKKLDMVQQQQQEHAYNEKNIQMNCDCIFIVRMYKTYRDNKYLFFLMESCLGGDLWSLLQKQKGRRFEEQTARFYAASVLEALAYLHERDIVYRDLKPENLLLDTRGYLKLTDFGFAKQLGSRGKAFTFAGTPEYVAPEIILNHGHDRAVDYWALGIFIFELLVGKTPFRSNDTSYLETYQLILRGIEQIAFPGAVPRRAENLVKKLCRSIATKRLGCLKSGAQDVRDHKWFLGFDWNQLRSGKLDAPIKRRVKSNTDTQFFDNYEKDTDIPPDELSGWDNDF</sequence>
<evidence type="ECO:0000256" key="13">
    <source>
        <dbReference type="PIRSR" id="PIRSR000559-1"/>
    </source>
</evidence>
<evidence type="ECO:0000259" key="18">
    <source>
        <dbReference type="PROSITE" id="PS50042"/>
    </source>
</evidence>
<feature type="compositionally biased region" description="Polar residues" evidence="16">
    <location>
        <begin position="85"/>
        <end position="101"/>
    </location>
</feature>
<feature type="region of interest" description="Disordered" evidence="16">
    <location>
        <begin position="737"/>
        <end position="756"/>
    </location>
</feature>
<evidence type="ECO:0000256" key="1">
    <source>
        <dbReference type="ARBA" id="ARBA00006352"/>
    </source>
</evidence>
<evidence type="ECO:0000256" key="10">
    <source>
        <dbReference type="ARBA" id="ARBA00047298"/>
    </source>
</evidence>
<dbReference type="GO" id="GO:0030553">
    <property type="term" value="F:cGMP binding"/>
    <property type="evidence" value="ECO:0007669"/>
    <property type="project" value="UniProtKB-KW"/>
</dbReference>
<feature type="active site" description="Proton acceptor" evidence="13">
    <location>
        <position position="568"/>
    </location>
</feature>
<dbReference type="InterPro" id="IPR035014">
    <property type="entry name" value="STKc_cGK"/>
</dbReference>
<dbReference type="Gene3D" id="3.30.200.20">
    <property type="entry name" value="Phosphorylase Kinase, domain 1"/>
    <property type="match status" value="1"/>
</dbReference>
<reference evidence="20" key="1">
    <citation type="submission" date="2019-08" db="EMBL/GenBank/DDBJ databases">
        <title>The genome of the North American firefly Photinus pyralis.</title>
        <authorList>
            <consortium name="Photinus pyralis genome working group"/>
            <person name="Fallon T.R."/>
            <person name="Sander Lower S.E."/>
            <person name="Weng J.-K."/>
        </authorList>
    </citation>
    <scope>NUCLEOTIDE SEQUENCE</scope>
    <source>
        <strain evidence="20">TRF0915ILg1</strain>
        <tissue evidence="20">Whole body</tissue>
    </source>
</reference>
<accession>A0A8K0DKA8</accession>
<dbReference type="PROSITE" id="PS50042">
    <property type="entry name" value="CNMP_BINDING_3"/>
    <property type="match status" value="2"/>
</dbReference>
<evidence type="ECO:0000256" key="15">
    <source>
        <dbReference type="PROSITE-ProRule" id="PRU10141"/>
    </source>
</evidence>